<dbReference type="InterPro" id="IPR046341">
    <property type="entry name" value="SET_dom_sf"/>
</dbReference>
<sequence>MPPRQPHNTPPPPNWPESVQYLTKSRLSPSFPAQLIPLISSSTKFTPKPSTHPGHVVIKRITTPGHPANGQNGLFAKAKIPAGTLIIPYLGVIHASFVLADPENDYDLSLLRISASEPRNPFSGVHISIGVDADQSGNAGRMVNDYRGVGTAPNAEFRVGTGEGGDMRMELWSLKEGVKKGHEVLVSYGKGWWAGRRDGGD</sequence>
<organism evidence="2 3">
    <name type="scientific">Dioszegia hungarica</name>
    <dbReference type="NCBI Taxonomy" id="4972"/>
    <lineage>
        <taxon>Eukaryota</taxon>
        <taxon>Fungi</taxon>
        <taxon>Dikarya</taxon>
        <taxon>Basidiomycota</taxon>
        <taxon>Agaricomycotina</taxon>
        <taxon>Tremellomycetes</taxon>
        <taxon>Tremellales</taxon>
        <taxon>Bulleribasidiaceae</taxon>
        <taxon>Dioszegia</taxon>
    </lineage>
</organism>
<dbReference type="GeneID" id="77725255"/>
<accession>A0AA38HHV2</accession>
<proteinExistence type="predicted"/>
<dbReference type="AlphaFoldDB" id="A0AA38HHV2"/>
<dbReference type="EMBL" id="JAKWFO010000001">
    <property type="protein sequence ID" value="KAI9639799.1"/>
    <property type="molecule type" value="Genomic_DNA"/>
</dbReference>
<dbReference type="InterPro" id="IPR001214">
    <property type="entry name" value="SET_dom"/>
</dbReference>
<dbReference type="Gene3D" id="2.170.270.10">
    <property type="entry name" value="SET domain"/>
    <property type="match status" value="1"/>
</dbReference>
<comment type="caution">
    <text evidence="2">The sequence shown here is derived from an EMBL/GenBank/DDBJ whole genome shotgun (WGS) entry which is preliminary data.</text>
</comment>
<feature type="domain" description="SET" evidence="1">
    <location>
        <begin position="54"/>
        <end position="189"/>
    </location>
</feature>
<gene>
    <name evidence="2" type="ORF">MKK02DRAFT_19202</name>
</gene>
<keyword evidence="3" id="KW-1185">Reference proteome</keyword>
<dbReference type="Pfam" id="PF00856">
    <property type="entry name" value="SET"/>
    <property type="match status" value="1"/>
</dbReference>
<evidence type="ECO:0000313" key="3">
    <source>
        <dbReference type="Proteomes" id="UP001164286"/>
    </source>
</evidence>
<dbReference type="PROSITE" id="PS50280">
    <property type="entry name" value="SET"/>
    <property type="match status" value="1"/>
</dbReference>
<dbReference type="SUPFAM" id="SSF82199">
    <property type="entry name" value="SET domain"/>
    <property type="match status" value="1"/>
</dbReference>
<evidence type="ECO:0000313" key="2">
    <source>
        <dbReference type="EMBL" id="KAI9639799.1"/>
    </source>
</evidence>
<protein>
    <recommendedName>
        <fullName evidence="1">SET domain-containing protein</fullName>
    </recommendedName>
</protein>
<evidence type="ECO:0000259" key="1">
    <source>
        <dbReference type="PROSITE" id="PS50280"/>
    </source>
</evidence>
<name>A0AA38HHV2_9TREE</name>
<reference evidence="2" key="1">
    <citation type="journal article" date="2022" name="G3 (Bethesda)">
        <title>High quality genome of the basidiomycete yeast Dioszegia hungarica PDD-24b-2 isolated from cloud water.</title>
        <authorList>
            <person name="Jarrige D."/>
            <person name="Haridas S."/>
            <person name="Bleykasten-Grosshans C."/>
            <person name="Joly M."/>
            <person name="Nadalig T."/>
            <person name="Sancelme M."/>
            <person name="Vuilleumier S."/>
            <person name="Grigoriev I.V."/>
            <person name="Amato P."/>
            <person name="Bringel F."/>
        </authorList>
    </citation>
    <scope>NUCLEOTIDE SEQUENCE</scope>
    <source>
        <strain evidence="2">PDD-24b-2</strain>
    </source>
</reference>
<dbReference type="Proteomes" id="UP001164286">
    <property type="component" value="Unassembled WGS sequence"/>
</dbReference>
<dbReference type="RefSeq" id="XP_052949576.1">
    <property type="nucleotide sequence ID" value="XM_053086054.1"/>
</dbReference>